<keyword evidence="2" id="KW-1185">Reference proteome</keyword>
<sequence length="352" mass="39755">MKEVTIQDIRKIEDAELRWLTRYEYLINWGKSGTLRKAAQAFYDQIAAAEQTKAVAELRVAQINVIEKAVARFDVKSIRNAQMAEVAAKHRADAAERQAIREAVDEVLALEEIVPADDIDDILSLVSAALGIELPSDADRADICQRSHKSMTDLKRELGPSLWDQRMADHEKDRFPELAKSDRLAKLILAYSTSISHHHLMKDCADEPLWISSFDHMIACRDRLYQAVATLRDHADDTKKVEWVEPQRGHVSPVQEVATLVKRPASFISRGAAHEWLLENVDVFEASTFDWLDRYYPEEDDEALDAACNVVSHPFDAGKTLEQLGWSPPSDEPPDPPYGITSRAEAIRRMAS</sequence>
<proteinExistence type="predicted"/>
<protein>
    <submittedName>
        <fullName evidence="1">Uncharacterized protein</fullName>
    </submittedName>
</protein>
<accession>A0ABY3BUQ0</accession>
<comment type="caution">
    <text evidence="1">The sequence shown here is derived from an EMBL/GenBank/DDBJ whole genome shotgun (WGS) entry which is preliminary data.</text>
</comment>
<dbReference type="Proteomes" id="UP000319481">
    <property type="component" value="Unassembled WGS sequence"/>
</dbReference>
<name>A0ABY3BUQ0_9HYPH</name>
<evidence type="ECO:0000313" key="1">
    <source>
        <dbReference type="EMBL" id="TRA96825.1"/>
    </source>
</evidence>
<organism evidence="1 2">
    <name type="scientific">Agrobacterium salinitolerans</name>
    <dbReference type="NCBI Taxonomy" id="1183413"/>
    <lineage>
        <taxon>Bacteria</taxon>
        <taxon>Pseudomonadati</taxon>
        <taxon>Pseudomonadota</taxon>
        <taxon>Alphaproteobacteria</taxon>
        <taxon>Hyphomicrobiales</taxon>
        <taxon>Rhizobiaceae</taxon>
        <taxon>Rhizobium/Agrobacterium group</taxon>
        <taxon>Agrobacterium</taxon>
    </lineage>
</organism>
<dbReference type="RefSeq" id="WP_142911529.1">
    <property type="nucleotide sequence ID" value="NZ_JAPZLP010000001.1"/>
</dbReference>
<gene>
    <name evidence="1" type="ORF">EXN23_00890</name>
</gene>
<evidence type="ECO:0000313" key="2">
    <source>
        <dbReference type="Proteomes" id="UP000319481"/>
    </source>
</evidence>
<reference evidence="1 2" key="1">
    <citation type="journal article" date="2019" name="Appl. Microbiol. Biotechnol.">
        <title>Differential efficiency of wild type rhizogenic strains for rol gene transformation of plants.</title>
        <authorList>
            <person name="Desmet S."/>
            <person name="De Keyser E."/>
            <person name="Van Vaerenbergh J."/>
            <person name="Baeyen S."/>
            <person name="Van Huylenbroeck J."/>
            <person name="Geelen D."/>
            <person name="Dhooghe E."/>
        </authorList>
    </citation>
    <scope>NUCLEOTIDE SEQUENCE [LARGE SCALE GENOMIC DNA]</scope>
    <source>
        <strain evidence="1 2">GBBC3283</strain>
    </source>
</reference>
<dbReference type="EMBL" id="SGNZ01000001">
    <property type="protein sequence ID" value="TRA96825.1"/>
    <property type="molecule type" value="Genomic_DNA"/>
</dbReference>